<dbReference type="eggNOG" id="COG1216">
    <property type="taxonomic scope" value="Bacteria"/>
</dbReference>
<dbReference type="GO" id="GO:0016740">
    <property type="term" value="F:transferase activity"/>
    <property type="evidence" value="ECO:0007669"/>
    <property type="project" value="UniProtKB-KW"/>
</dbReference>
<evidence type="ECO:0000259" key="1">
    <source>
        <dbReference type="Pfam" id="PF00535"/>
    </source>
</evidence>
<accession>A0Y9H2</accession>
<proteinExistence type="predicted"/>
<dbReference type="Pfam" id="PF00535">
    <property type="entry name" value="Glycos_transf_2"/>
    <property type="match status" value="1"/>
</dbReference>
<dbReference type="OrthoDB" id="9807209at2"/>
<evidence type="ECO:0000313" key="3">
    <source>
        <dbReference type="Proteomes" id="UP000004931"/>
    </source>
</evidence>
<dbReference type="PANTHER" id="PTHR43179">
    <property type="entry name" value="RHAMNOSYLTRANSFERASE WBBL"/>
    <property type="match status" value="1"/>
</dbReference>
<keyword evidence="3" id="KW-1185">Reference proteome</keyword>
<dbReference type="AlphaFoldDB" id="A0Y9H2"/>
<dbReference type="Proteomes" id="UP000004931">
    <property type="component" value="Unassembled WGS sequence"/>
</dbReference>
<sequence>MIKQWLVSIARFINPSLGHIDACYIVGDSLFVFGWRNPDHSESISLRVAVASDGEKLAPVLRLDYDRADVSSMFSSPISVPLGSCWVFSIKNKTIQKNSNMTVKAYLRRLSFPAQKNTAVKGADVHSNLFLSLDENQRTACALASKGDFSGLTSRRKWSFKSDDTGDSGLSGGSNSLIQDVVSWGDKLYLKIKLNRKDTLKNVSVDSKRRVCQGVIFKLPGDQGGSASLVVIAGVSFVDGKLILSTSAGRTVRGRLTCEPASHIAQVLKLMLGDLDFRKAHTVDWLSTSEFSRYLADLEPKVPSEDVIRIEKFNVDPIREKTFRCSVIIPVYGRLDLIRYQIHAFSAFPNNLLVEYIFFLDDPRIEKEFFSLITQLAKSFPLPIKAIHASYNLGFGAANNTAVVYAQSDRILLLNSDVFPKSPGWFDQLMTTFESKADMGILGAKLLYPDGAIQHAGMSSKISPEFPSIILNDHPNKGMAPPAVDLSPVVECQLVTGACMMLDRELFLSLGGFDSQYLIGDFEDSDLCLRVYQQGKKNYLLNDIELCHVERQSQNIDTVDQWKQNLTLYNGWLYTRRWQVELELPL</sequence>
<dbReference type="STRING" id="247633.GP2143_16011"/>
<keyword evidence="2" id="KW-0808">Transferase</keyword>
<evidence type="ECO:0000313" key="2">
    <source>
        <dbReference type="EMBL" id="EAW32776.1"/>
    </source>
</evidence>
<feature type="domain" description="Glycosyltransferase 2-like" evidence="1">
    <location>
        <begin position="326"/>
        <end position="438"/>
    </location>
</feature>
<reference evidence="2 3" key="1">
    <citation type="journal article" date="2010" name="J. Bacteriol.">
        <title>Genome sequence of the oligotrophic marine Gammaproteobacterium HTCC2143, isolated from the Oregon Coast.</title>
        <authorList>
            <person name="Oh H.M."/>
            <person name="Kang I."/>
            <person name="Ferriera S."/>
            <person name="Giovannoni S.J."/>
            <person name="Cho J.C."/>
        </authorList>
    </citation>
    <scope>NUCLEOTIDE SEQUENCE [LARGE SCALE GENOMIC DNA]</scope>
    <source>
        <strain evidence="2 3">HTCC2143</strain>
    </source>
</reference>
<protein>
    <submittedName>
        <fullName evidence="2">Putative bifunctional glycosyltransferase, forming alpha-glycosyl and beta-glycosyl linkages protein</fullName>
    </submittedName>
</protein>
<dbReference type="Gene3D" id="3.90.550.10">
    <property type="entry name" value="Spore Coat Polysaccharide Biosynthesis Protein SpsA, Chain A"/>
    <property type="match status" value="1"/>
</dbReference>
<dbReference type="InterPro" id="IPR029044">
    <property type="entry name" value="Nucleotide-diphossugar_trans"/>
</dbReference>
<name>A0Y9H2_9GAMM</name>
<dbReference type="PANTHER" id="PTHR43179:SF7">
    <property type="entry name" value="RHAMNOSYLTRANSFERASE WBBL"/>
    <property type="match status" value="1"/>
</dbReference>
<comment type="caution">
    <text evidence="2">The sequence shown here is derived from an EMBL/GenBank/DDBJ whole genome shotgun (WGS) entry which is preliminary data.</text>
</comment>
<dbReference type="InterPro" id="IPR001173">
    <property type="entry name" value="Glyco_trans_2-like"/>
</dbReference>
<dbReference type="EMBL" id="AAVT01000001">
    <property type="protein sequence ID" value="EAW32776.1"/>
    <property type="molecule type" value="Genomic_DNA"/>
</dbReference>
<dbReference type="SUPFAM" id="SSF53448">
    <property type="entry name" value="Nucleotide-diphospho-sugar transferases"/>
    <property type="match status" value="1"/>
</dbReference>
<organism evidence="2 3">
    <name type="scientific">marine gamma proteobacterium HTCC2143</name>
    <dbReference type="NCBI Taxonomy" id="247633"/>
    <lineage>
        <taxon>Bacteria</taxon>
        <taxon>Pseudomonadati</taxon>
        <taxon>Pseudomonadota</taxon>
        <taxon>Gammaproteobacteria</taxon>
        <taxon>Cellvibrionales</taxon>
        <taxon>Spongiibacteraceae</taxon>
        <taxon>BD1-7 clade</taxon>
    </lineage>
</organism>
<gene>
    <name evidence="2" type="ORF">GP2143_16011</name>
</gene>